<evidence type="ECO:0000256" key="3">
    <source>
        <dbReference type="ARBA" id="ARBA00022730"/>
    </source>
</evidence>
<comment type="similarity">
    <text evidence="2 8">Belongs to the bacterial ribosomal protein bS20 family.</text>
</comment>
<dbReference type="OrthoDB" id="9807974at2"/>
<dbReference type="PANTHER" id="PTHR33398:SF1">
    <property type="entry name" value="SMALL RIBOSOMAL SUBUNIT PROTEIN BS20C"/>
    <property type="match status" value="1"/>
</dbReference>
<protein>
    <recommendedName>
        <fullName evidence="7 8">Small ribosomal subunit protein bS20</fullName>
    </recommendedName>
</protein>
<evidence type="ECO:0000313" key="10">
    <source>
        <dbReference type="Proteomes" id="UP000185678"/>
    </source>
</evidence>
<evidence type="ECO:0000256" key="7">
    <source>
        <dbReference type="ARBA" id="ARBA00035136"/>
    </source>
</evidence>
<dbReference type="STRING" id="80876.SAMN05421779_104336"/>
<evidence type="ECO:0000313" key="9">
    <source>
        <dbReference type="EMBL" id="SIS89294.1"/>
    </source>
</evidence>
<organism evidence="9 10">
    <name type="scientific">Insolitispirillum peregrinum</name>
    <dbReference type="NCBI Taxonomy" id="80876"/>
    <lineage>
        <taxon>Bacteria</taxon>
        <taxon>Pseudomonadati</taxon>
        <taxon>Pseudomonadota</taxon>
        <taxon>Alphaproteobacteria</taxon>
        <taxon>Rhodospirillales</taxon>
        <taxon>Novispirillaceae</taxon>
        <taxon>Insolitispirillum</taxon>
    </lineage>
</organism>
<keyword evidence="10" id="KW-1185">Reference proteome</keyword>
<dbReference type="GO" id="GO:0006412">
    <property type="term" value="P:translation"/>
    <property type="evidence" value="ECO:0007669"/>
    <property type="project" value="UniProtKB-UniRule"/>
</dbReference>
<evidence type="ECO:0000256" key="2">
    <source>
        <dbReference type="ARBA" id="ARBA00007634"/>
    </source>
</evidence>
<evidence type="ECO:0000256" key="1">
    <source>
        <dbReference type="ARBA" id="ARBA00003134"/>
    </source>
</evidence>
<proteinExistence type="inferred from homology"/>
<dbReference type="GO" id="GO:0015935">
    <property type="term" value="C:small ribosomal subunit"/>
    <property type="evidence" value="ECO:0007669"/>
    <property type="project" value="TreeGrafter"/>
</dbReference>
<gene>
    <name evidence="8" type="primary">rpsT</name>
    <name evidence="9" type="ORF">SAMN05421779_104336</name>
</gene>
<dbReference type="GO" id="GO:0003735">
    <property type="term" value="F:structural constituent of ribosome"/>
    <property type="evidence" value="ECO:0007669"/>
    <property type="project" value="InterPro"/>
</dbReference>
<keyword evidence="3 8" id="KW-0699">rRNA-binding</keyword>
<sequence length="88" mass="9686">MAHHKSAQKRIVRNTKRYAINHARKSRIRTFLKKVEVAIASGDQTSAAAAFKAAQPELMSGVTKGVFHKNTASRKVSRLNARIKAMAA</sequence>
<evidence type="ECO:0000256" key="6">
    <source>
        <dbReference type="ARBA" id="ARBA00023274"/>
    </source>
</evidence>
<dbReference type="FunFam" id="1.20.58.110:FF:000001">
    <property type="entry name" value="30S ribosomal protein S20"/>
    <property type="match status" value="1"/>
</dbReference>
<dbReference type="RefSeq" id="WP_076400765.1">
    <property type="nucleotide sequence ID" value="NZ_FTOA01000004.1"/>
</dbReference>
<dbReference type="Pfam" id="PF01649">
    <property type="entry name" value="Ribosomal_S20p"/>
    <property type="match status" value="1"/>
</dbReference>
<dbReference type="HAMAP" id="MF_00500">
    <property type="entry name" value="Ribosomal_bS20"/>
    <property type="match status" value="1"/>
</dbReference>
<dbReference type="Gene3D" id="1.20.58.110">
    <property type="entry name" value="Ribosomal protein S20"/>
    <property type="match status" value="1"/>
</dbReference>
<comment type="function">
    <text evidence="1 8">Binds directly to 16S ribosomal RNA.</text>
</comment>
<dbReference type="InterPro" id="IPR002583">
    <property type="entry name" value="Ribosomal_bS20"/>
</dbReference>
<dbReference type="Proteomes" id="UP000185678">
    <property type="component" value="Unassembled WGS sequence"/>
</dbReference>
<dbReference type="InterPro" id="IPR036510">
    <property type="entry name" value="Ribosomal_bS20_sf"/>
</dbReference>
<dbReference type="PANTHER" id="PTHR33398">
    <property type="entry name" value="30S RIBOSOMAL PROTEIN S20"/>
    <property type="match status" value="1"/>
</dbReference>
<dbReference type="SUPFAM" id="SSF46992">
    <property type="entry name" value="Ribosomal protein S20"/>
    <property type="match status" value="1"/>
</dbReference>
<dbReference type="NCBIfam" id="TIGR00029">
    <property type="entry name" value="S20"/>
    <property type="match status" value="1"/>
</dbReference>
<keyword evidence="4 8" id="KW-0694">RNA-binding</keyword>
<dbReference type="GO" id="GO:0070181">
    <property type="term" value="F:small ribosomal subunit rRNA binding"/>
    <property type="evidence" value="ECO:0007669"/>
    <property type="project" value="TreeGrafter"/>
</dbReference>
<keyword evidence="6 8" id="KW-0687">Ribonucleoprotein</keyword>
<evidence type="ECO:0000256" key="5">
    <source>
        <dbReference type="ARBA" id="ARBA00022980"/>
    </source>
</evidence>
<keyword evidence="5 8" id="KW-0689">Ribosomal protein</keyword>
<dbReference type="AlphaFoldDB" id="A0A1N7MT20"/>
<name>A0A1N7MT20_9PROT</name>
<evidence type="ECO:0000256" key="4">
    <source>
        <dbReference type="ARBA" id="ARBA00022884"/>
    </source>
</evidence>
<accession>A0A1N7MT20</accession>
<evidence type="ECO:0000256" key="8">
    <source>
        <dbReference type="HAMAP-Rule" id="MF_00500"/>
    </source>
</evidence>
<dbReference type="EMBL" id="FTOA01000004">
    <property type="protein sequence ID" value="SIS89294.1"/>
    <property type="molecule type" value="Genomic_DNA"/>
</dbReference>
<reference evidence="9 10" key="1">
    <citation type="submission" date="2017-01" db="EMBL/GenBank/DDBJ databases">
        <authorList>
            <person name="Mah S.A."/>
            <person name="Swanson W.J."/>
            <person name="Moy G.W."/>
            <person name="Vacquier V.D."/>
        </authorList>
    </citation>
    <scope>NUCLEOTIDE SEQUENCE [LARGE SCALE GENOMIC DNA]</scope>
    <source>
        <strain evidence="9 10">DSM 11589</strain>
    </source>
</reference>